<dbReference type="eggNOG" id="COG1434">
    <property type="taxonomic scope" value="Bacteria"/>
</dbReference>
<dbReference type="AlphaFoldDB" id="G8R648"/>
<name>G8R648_OWEHD</name>
<protein>
    <recommendedName>
        <fullName evidence="1">DUF218 domain-containing protein</fullName>
    </recommendedName>
</protein>
<accession>G8R648</accession>
<gene>
    <name evidence="2" type="ordered locus">Oweho_1233</name>
</gene>
<dbReference type="OrthoDB" id="1092058at2"/>
<dbReference type="PROSITE" id="PS51257">
    <property type="entry name" value="PROKAR_LIPOPROTEIN"/>
    <property type="match status" value="1"/>
</dbReference>
<dbReference type="RefSeq" id="WP_014201598.1">
    <property type="nucleotide sequence ID" value="NC_016599.1"/>
</dbReference>
<keyword evidence="3" id="KW-1185">Reference proteome</keyword>
<dbReference type="Pfam" id="PF02698">
    <property type="entry name" value="DUF218"/>
    <property type="match status" value="1"/>
</dbReference>
<dbReference type="PATRIC" id="fig|926562.3.peg.1247"/>
<evidence type="ECO:0000313" key="3">
    <source>
        <dbReference type="Proteomes" id="UP000005631"/>
    </source>
</evidence>
<dbReference type="InterPro" id="IPR003848">
    <property type="entry name" value="DUF218"/>
</dbReference>
<dbReference type="EMBL" id="CP003156">
    <property type="protein sequence ID" value="AEV32238.1"/>
    <property type="molecule type" value="Genomic_DNA"/>
</dbReference>
<evidence type="ECO:0000313" key="2">
    <source>
        <dbReference type="EMBL" id="AEV32238.1"/>
    </source>
</evidence>
<dbReference type="Gene3D" id="3.40.50.620">
    <property type="entry name" value="HUPs"/>
    <property type="match status" value="1"/>
</dbReference>
<dbReference type="CDD" id="cd06259">
    <property type="entry name" value="YdcF-like"/>
    <property type="match status" value="1"/>
</dbReference>
<sequence>MKKNRSLQLNLSVKKAFYKVISVSIIFMMSGCWGQKRAKKVYADNVKNAPFDAIIVPGIPYNGEHWDDVMMIRVYLAKYLYDQGITKHIIFSGSAVYTKYYEAEIMKKYAIALGIPEKVIFTDTLAEHSTENVYYSLLQAYDLGFEKMALATDPYQSYFMRRVFKQTKVKSLTHLPINYDILEAMAKPEPEIDPTSAIKENFIPLTERESTTARWRGTMGKNVDFSKLK</sequence>
<dbReference type="STRING" id="926562.Oweho_1233"/>
<organism evidence="2 3">
    <name type="scientific">Owenweeksia hongkongensis (strain DSM 17368 / CIP 108786 / JCM 12287 / NRRL B-23963 / UST20020801)</name>
    <dbReference type="NCBI Taxonomy" id="926562"/>
    <lineage>
        <taxon>Bacteria</taxon>
        <taxon>Pseudomonadati</taxon>
        <taxon>Bacteroidota</taxon>
        <taxon>Flavobacteriia</taxon>
        <taxon>Flavobacteriales</taxon>
        <taxon>Owenweeksiaceae</taxon>
        <taxon>Owenweeksia</taxon>
    </lineage>
</organism>
<reference evidence="2 3" key="1">
    <citation type="journal article" date="2012" name="Stand. Genomic Sci.">
        <title>Genome sequence of the orange-pigmented seawater bacterium Owenweeksia hongkongensis type strain (UST20020801(T)).</title>
        <authorList>
            <person name="Riedel T."/>
            <person name="Held B."/>
            <person name="Nolan M."/>
            <person name="Lucas S."/>
            <person name="Lapidus A."/>
            <person name="Tice H."/>
            <person name="Del Rio T.G."/>
            <person name="Cheng J.F."/>
            <person name="Han C."/>
            <person name="Tapia R."/>
            <person name="Goodwin L.A."/>
            <person name="Pitluck S."/>
            <person name="Liolios K."/>
            <person name="Mavromatis K."/>
            <person name="Pagani I."/>
            <person name="Ivanova N."/>
            <person name="Mikhailova N."/>
            <person name="Pati A."/>
            <person name="Chen A."/>
            <person name="Palaniappan K."/>
            <person name="Rohde M."/>
            <person name="Tindall B.J."/>
            <person name="Detter J.C."/>
            <person name="Goker M."/>
            <person name="Woyke T."/>
            <person name="Bristow J."/>
            <person name="Eisen J.A."/>
            <person name="Markowitz V."/>
            <person name="Hugenholtz P."/>
            <person name="Klenk H.P."/>
            <person name="Kyrpides N.C."/>
        </authorList>
    </citation>
    <scope>NUCLEOTIDE SEQUENCE</scope>
    <source>
        <strain evidence="3">DSM 17368 / JCM 12287 / NRRL B-23963</strain>
    </source>
</reference>
<dbReference type="HOGENOM" id="CLU_100521_0_0_10"/>
<feature type="domain" description="DUF218" evidence="1">
    <location>
        <begin position="52"/>
        <end position="185"/>
    </location>
</feature>
<dbReference type="KEGG" id="oho:Oweho_1233"/>
<evidence type="ECO:0000259" key="1">
    <source>
        <dbReference type="Pfam" id="PF02698"/>
    </source>
</evidence>
<proteinExistence type="predicted"/>
<dbReference type="Proteomes" id="UP000005631">
    <property type="component" value="Chromosome"/>
</dbReference>
<dbReference type="InterPro" id="IPR014729">
    <property type="entry name" value="Rossmann-like_a/b/a_fold"/>
</dbReference>